<feature type="compositionally biased region" description="Polar residues" evidence="1">
    <location>
        <begin position="25"/>
        <end position="42"/>
    </location>
</feature>
<dbReference type="OrthoDB" id="1928179at2759"/>
<reference evidence="3" key="1">
    <citation type="submission" date="2016-06" db="EMBL/GenBank/DDBJ databases">
        <title>Parallel loss of symbiosis genes in relatives of nitrogen-fixing non-legume Parasponia.</title>
        <authorList>
            <person name="Van Velzen R."/>
            <person name="Holmer R."/>
            <person name="Bu F."/>
            <person name="Rutten L."/>
            <person name="Van Zeijl A."/>
            <person name="Liu W."/>
            <person name="Santuari L."/>
            <person name="Cao Q."/>
            <person name="Sharma T."/>
            <person name="Shen D."/>
            <person name="Roswanjaya Y."/>
            <person name="Wardhani T."/>
            <person name="Kalhor M.S."/>
            <person name="Jansen J."/>
            <person name="Van den Hoogen J."/>
            <person name="Gungor B."/>
            <person name="Hartog M."/>
            <person name="Hontelez J."/>
            <person name="Verver J."/>
            <person name="Yang W.-C."/>
            <person name="Schijlen E."/>
            <person name="Repin R."/>
            <person name="Schilthuizen M."/>
            <person name="Schranz E."/>
            <person name="Heidstra R."/>
            <person name="Miyata K."/>
            <person name="Fedorova E."/>
            <person name="Kohlen W."/>
            <person name="Bisseling T."/>
            <person name="Smit S."/>
            <person name="Geurts R."/>
        </authorList>
    </citation>
    <scope>NUCLEOTIDE SEQUENCE [LARGE SCALE GENOMIC DNA]</scope>
    <source>
        <strain evidence="3">cv. RG33-2</strain>
    </source>
</reference>
<feature type="compositionally biased region" description="Polar residues" evidence="1">
    <location>
        <begin position="1"/>
        <end position="17"/>
    </location>
</feature>
<evidence type="ECO:0000313" key="3">
    <source>
        <dbReference type="Proteomes" id="UP000237000"/>
    </source>
</evidence>
<evidence type="ECO:0000256" key="1">
    <source>
        <dbReference type="SAM" id="MobiDB-lite"/>
    </source>
</evidence>
<dbReference type="InParanoid" id="A0A2P5F7A2"/>
<gene>
    <name evidence="2" type="ORF">TorRG33x02_106640</name>
</gene>
<keyword evidence="3" id="KW-1185">Reference proteome</keyword>
<name>A0A2P5F7A2_TREOI</name>
<dbReference type="EMBL" id="JXTC01000057">
    <property type="protein sequence ID" value="PON93680.1"/>
    <property type="molecule type" value="Genomic_DNA"/>
</dbReference>
<organism evidence="2 3">
    <name type="scientific">Trema orientale</name>
    <name type="common">Charcoal tree</name>
    <name type="synonym">Celtis orientalis</name>
    <dbReference type="NCBI Taxonomy" id="63057"/>
    <lineage>
        <taxon>Eukaryota</taxon>
        <taxon>Viridiplantae</taxon>
        <taxon>Streptophyta</taxon>
        <taxon>Embryophyta</taxon>
        <taxon>Tracheophyta</taxon>
        <taxon>Spermatophyta</taxon>
        <taxon>Magnoliopsida</taxon>
        <taxon>eudicotyledons</taxon>
        <taxon>Gunneridae</taxon>
        <taxon>Pentapetalae</taxon>
        <taxon>rosids</taxon>
        <taxon>fabids</taxon>
        <taxon>Rosales</taxon>
        <taxon>Cannabaceae</taxon>
        <taxon>Trema</taxon>
    </lineage>
</organism>
<dbReference type="AlphaFoldDB" id="A0A2P5F7A2"/>
<protein>
    <submittedName>
        <fullName evidence="2">Uncharacterized protein</fullName>
    </submittedName>
</protein>
<feature type="region of interest" description="Disordered" evidence="1">
    <location>
        <begin position="1"/>
        <end position="59"/>
    </location>
</feature>
<dbReference type="Proteomes" id="UP000237000">
    <property type="component" value="Unassembled WGS sequence"/>
</dbReference>
<sequence>MTQVQMSPESNGTNAKTATEKDGTDTTQNPGEKVENTNTTGDESIRQKVLLEKAQNPSTVVRRRLDRWVDLD</sequence>
<comment type="caution">
    <text evidence="2">The sequence shown here is derived from an EMBL/GenBank/DDBJ whole genome shotgun (WGS) entry which is preliminary data.</text>
</comment>
<evidence type="ECO:0000313" key="2">
    <source>
        <dbReference type="EMBL" id="PON93680.1"/>
    </source>
</evidence>
<proteinExistence type="predicted"/>
<accession>A0A2P5F7A2</accession>